<dbReference type="Pfam" id="PF09664">
    <property type="entry name" value="DUF2399"/>
    <property type="match status" value="1"/>
</dbReference>
<evidence type="ECO:0000259" key="1">
    <source>
        <dbReference type="Pfam" id="PF09664"/>
    </source>
</evidence>
<dbReference type="AlphaFoldDB" id="A0A401ZV80"/>
<dbReference type="EMBL" id="BIFR01000001">
    <property type="protein sequence ID" value="GCE10819.1"/>
    <property type="molecule type" value="Genomic_DNA"/>
</dbReference>
<gene>
    <name evidence="3" type="ORF">KTT_06780</name>
</gene>
<dbReference type="GO" id="GO:0003677">
    <property type="term" value="F:DNA binding"/>
    <property type="evidence" value="ECO:0007669"/>
    <property type="project" value="InterPro"/>
</dbReference>
<dbReference type="InterPro" id="IPR024466">
    <property type="entry name" value="CHP02679_N"/>
</dbReference>
<dbReference type="InterPro" id="IPR036078">
    <property type="entry name" value="Spo11/TopoVI_A_sf"/>
</dbReference>
<dbReference type="InterPro" id="IPR013495">
    <property type="entry name" value="CHP02679"/>
</dbReference>
<sequence length="466" mass="52695">MMSESSKDAARLKQAVEFFQAPARARLLEAIYHKYISFGRVGGQIHLKDCSYEERLEIASFLGQPLSREDDVLIRLVDFQKALLASSFACELPALLQASFPDRSLLTRPQQRARQFQQQATFIQALQSILHAQPPASHAAIWLGTGKHGISFLLRRYKNASPAEQSELLETVVLIAQALNQLPTEAPVHYQRLALFARQISGDPHFFDINIPSGRLFYQALIDLRQEPLLKEAEDDEVSSLDLSYTKTDEPLPEPERLLVYYEAGLLLDTISSNVAIYHLAGAERANGQPDAIVSSASEDILLLPLRQIIEWTKVFACGRKVYLLENPPVFEDLVDHLHKTGRPLAEHPTLICTAGWPSSATMRLLSLLIETQPELTLYYSGDFDVQGLRIATYFLERYPHHLQLWHFDEASYQHALHERSQPMTEEELAAIEQLPLPFANLNEAIQQQGQKAYQEGLTAWLFSDL</sequence>
<feature type="domain" description="Conserved hypothetical protein CHP02679 N terminus" evidence="2">
    <location>
        <begin position="42"/>
        <end position="281"/>
    </location>
</feature>
<proteinExistence type="predicted"/>
<evidence type="ECO:0008006" key="5">
    <source>
        <dbReference type="Google" id="ProtNLM"/>
    </source>
</evidence>
<dbReference type="GO" id="GO:0005694">
    <property type="term" value="C:chromosome"/>
    <property type="evidence" value="ECO:0007669"/>
    <property type="project" value="InterPro"/>
</dbReference>
<name>A0A401ZV80_9CHLR</name>
<keyword evidence="4" id="KW-1185">Reference proteome</keyword>
<dbReference type="SUPFAM" id="SSF56726">
    <property type="entry name" value="DNA topoisomerase IV, alpha subunit"/>
    <property type="match status" value="1"/>
</dbReference>
<evidence type="ECO:0000259" key="2">
    <source>
        <dbReference type="Pfam" id="PF11796"/>
    </source>
</evidence>
<organism evidence="3 4">
    <name type="scientific">Tengunoibacter tsumagoiensis</name>
    <dbReference type="NCBI Taxonomy" id="2014871"/>
    <lineage>
        <taxon>Bacteria</taxon>
        <taxon>Bacillati</taxon>
        <taxon>Chloroflexota</taxon>
        <taxon>Ktedonobacteria</taxon>
        <taxon>Ktedonobacterales</taxon>
        <taxon>Dictyobacteraceae</taxon>
        <taxon>Tengunoibacter</taxon>
    </lineage>
</organism>
<evidence type="ECO:0000313" key="3">
    <source>
        <dbReference type="EMBL" id="GCE10819.1"/>
    </source>
</evidence>
<dbReference type="InterPro" id="IPR024465">
    <property type="entry name" value="DUF2399"/>
</dbReference>
<protein>
    <recommendedName>
        <fullName evidence="5">TIGR02679 family protein</fullName>
    </recommendedName>
</protein>
<evidence type="ECO:0000313" key="4">
    <source>
        <dbReference type="Proteomes" id="UP000287352"/>
    </source>
</evidence>
<dbReference type="Pfam" id="PF11796">
    <property type="entry name" value="DUF3323"/>
    <property type="match status" value="1"/>
</dbReference>
<reference evidence="4" key="1">
    <citation type="submission" date="2018-12" db="EMBL/GenBank/DDBJ databases">
        <title>Tengunoibacter tsumagoiensis gen. nov., sp. nov., Dictyobacter kobayashii sp. nov., D. alpinus sp. nov., and D. joshuensis sp. nov. and description of Dictyobacteraceae fam. nov. within the order Ktedonobacterales isolated from Tengu-no-mugimeshi.</title>
        <authorList>
            <person name="Wang C.M."/>
            <person name="Zheng Y."/>
            <person name="Sakai Y."/>
            <person name="Toyoda A."/>
            <person name="Minakuchi Y."/>
            <person name="Abe K."/>
            <person name="Yokota A."/>
            <person name="Yabe S."/>
        </authorList>
    </citation>
    <scope>NUCLEOTIDE SEQUENCE [LARGE SCALE GENOMIC DNA]</scope>
    <source>
        <strain evidence="4">Uno3</strain>
    </source>
</reference>
<accession>A0A401ZV80</accession>
<dbReference type="Proteomes" id="UP000287352">
    <property type="component" value="Unassembled WGS sequence"/>
</dbReference>
<comment type="caution">
    <text evidence="3">The sequence shown here is derived from an EMBL/GenBank/DDBJ whole genome shotgun (WGS) entry which is preliminary data.</text>
</comment>
<feature type="domain" description="DUF2399" evidence="1">
    <location>
        <begin position="304"/>
        <end position="466"/>
    </location>
</feature>
<dbReference type="NCBIfam" id="TIGR02679">
    <property type="entry name" value="TIGR02679 family protein"/>
    <property type="match status" value="1"/>
</dbReference>
<dbReference type="Gene3D" id="3.40.1360.10">
    <property type="match status" value="1"/>
</dbReference>